<sequence length="369" mass="40557">MRLLLAFFICLVAVLSGQAQERLRNVRIRVVDSSQLEIRYDLVNVRPGDSVYVEVRSRLRGALRILPEFVRGDIGNRLTAGSDRRIVWNALENGYSLNEEVQAKVLLRTGLPVSPQPIPAEPAIVQKPATPPIATTPTAEVVPPKATRSEPVVVTEQKPIVPPVEPTLRQEKNKRAKPSIFAVDSSTSQLAPPVVSAPAPQPTTTRTEPTVKPVDPSLATADPVKPRKTHYAGPAWALLSVVAPGIGNIFVQMPKPKVGLRPLLTVGCYGLLVYGFMERQKSQDDYSSYEQQKNMAAGEPYYQTANDHHHRYFLATRGAIVVAAADVILTFIKGVHNSQLQKEARRYQSLTLRPGLQAGQPTAVVRYSF</sequence>
<proteinExistence type="predicted"/>
<protein>
    <recommendedName>
        <fullName evidence="5">DUF5683 domain-containing protein</fullName>
    </recommendedName>
</protein>
<evidence type="ECO:0000313" key="4">
    <source>
        <dbReference type="Proteomes" id="UP001597512"/>
    </source>
</evidence>
<feature type="region of interest" description="Disordered" evidence="1">
    <location>
        <begin position="135"/>
        <end position="154"/>
    </location>
</feature>
<feature type="transmembrane region" description="Helical" evidence="2">
    <location>
        <begin position="231"/>
        <end position="251"/>
    </location>
</feature>
<keyword evidence="2" id="KW-1133">Transmembrane helix</keyword>
<gene>
    <name evidence="3" type="ORF">ACFS25_06550</name>
</gene>
<feature type="region of interest" description="Disordered" evidence="1">
    <location>
        <begin position="187"/>
        <end position="226"/>
    </location>
</feature>
<keyword evidence="2" id="KW-0472">Membrane</keyword>
<accession>A0ABW6ADJ0</accession>
<evidence type="ECO:0008006" key="5">
    <source>
        <dbReference type="Google" id="ProtNLM"/>
    </source>
</evidence>
<feature type="compositionally biased region" description="Low complexity" evidence="1">
    <location>
        <begin position="188"/>
        <end position="205"/>
    </location>
</feature>
<keyword evidence="2" id="KW-0812">Transmembrane</keyword>
<feature type="transmembrane region" description="Helical" evidence="2">
    <location>
        <begin position="258"/>
        <end position="277"/>
    </location>
</feature>
<comment type="caution">
    <text evidence="3">The sequence shown here is derived from an EMBL/GenBank/DDBJ whole genome shotgun (WGS) entry which is preliminary data.</text>
</comment>
<dbReference type="EMBL" id="JBHUOM010000002">
    <property type="protein sequence ID" value="MFD2933435.1"/>
    <property type="molecule type" value="Genomic_DNA"/>
</dbReference>
<feature type="transmembrane region" description="Helical" evidence="2">
    <location>
        <begin position="312"/>
        <end position="332"/>
    </location>
</feature>
<dbReference type="Proteomes" id="UP001597512">
    <property type="component" value="Unassembled WGS sequence"/>
</dbReference>
<reference evidence="4" key="1">
    <citation type="journal article" date="2019" name="Int. J. Syst. Evol. Microbiol.">
        <title>The Global Catalogue of Microorganisms (GCM) 10K type strain sequencing project: providing services to taxonomists for standard genome sequencing and annotation.</title>
        <authorList>
            <consortium name="The Broad Institute Genomics Platform"/>
            <consortium name="The Broad Institute Genome Sequencing Center for Infectious Disease"/>
            <person name="Wu L."/>
            <person name="Ma J."/>
        </authorList>
    </citation>
    <scope>NUCLEOTIDE SEQUENCE [LARGE SCALE GENOMIC DNA]</scope>
    <source>
        <strain evidence="4">KCTC 52490</strain>
    </source>
</reference>
<evidence type="ECO:0000313" key="3">
    <source>
        <dbReference type="EMBL" id="MFD2933435.1"/>
    </source>
</evidence>
<dbReference type="RefSeq" id="WP_381497789.1">
    <property type="nucleotide sequence ID" value="NZ_JBHUOM010000002.1"/>
</dbReference>
<organism evidence="3 4">
    <name type="scientific">Spirosoma flavum</name>
    <dbReference type="NCBI Taxonomy" id="2048557"/>
    <lineage>
        <taxon>Bacteria</taxon>
        <taxon>Pseudomonadati</taxon>
        <taxon>Bacteroidota</taxon>
        <taxon>Cytophagia</taxon>
        <taxon>Cytophagales</taxon>
        <taxon>Cytophagaceae</taxon>
        <taxon>Spirosoma</taxon>
    </lineage>
</organism>
<keyword evidence="4" id="KW-1185">Reference proteome</keyword>
<feature type="compositionally biased region" description="Low complexity" evidence="1">
    <location>
        <begin position="135"/>
        <end position="146"/>
    </location>
</feature>
<name>A0ABW6ADJ0_9BACT</name>
<evidence type="ECO:0000256" key="1">
    <source>
        <dbReference type="SAM" id="MobiDB-lite"/>
    </source>
</evidence>
<evidence type="ECO:0000256" key="2">
    <source>
        <dbReference type="SAM" id="Phobius"/>
    </source>
</evidence>